<protein>
    <recommendedName>
        <fullName evidence="4">DUF3987 domain-containing protein</fullName>
    </recommendedName>
</protein>
<feature type="compositionally biased region" description="Basic and acidic residues" evidence="1">
    <location>
        <begin position="442"/>
        <end position="453"/>
    </location>
</feature>
<reference evidence="2 3" key="1">
    <citation type="submission" date="2018-01" db="EMBL/GenBank/DDBJ databases">
        <title>Draft genome sequence of Nonomuraea sp. KC333.</title>
        <authorList>
            <person name="Sahin N."/>
            <person name="Saygin H."/>
            <person name="Ay H."/>
        </authorList>
    </citation>
    <scope>NUCLEOTIDE SEQUENCE [LARGE SCALE GENOMIC DNA]</scope>
    <source>
        <strain evidence="2 3">KC333</strain>
    </source>
</reference>
<proteinExistence type="predicted"/>
<dbReference type="OrthoDB" id="6272730at2"/>
<dbReference type="Proteomes" id="UP000249304">
    <property type="component" value="Unassembled WGS sequence"/>
</dbReference>
<evidence type="ECO:0008006" key="4">
    <source>
        <dbReference type="Google" id="ProtNLM"/>
    </source>
</evidence>
<dbReference type="AlphaFoldDB" id="A0A2W2DVM4"/>
<keyword evidence="3" id="KW-1185">Reference proteome</keyword>
<evidence type="ECO:0000313" key="3">
    <source>
        <dbReference type="Proteomes" id="UP000249304"/>
    </source>
</evidence>
<name>A0A2W2DVM4_9ACTN</name>
<comment type="caution">
    <text evidence="2">The sequence shown here is derived from an EMBL/GenBank/DDBJ whole genome shotgun (WGS) entry which is preliminary data.</text>
</comment>
<evidence type="ECO:0000256" key="1">
    <source>
        <dbReference type="SAM" id="MobiDB-lite"/>
    </source>
</evidence>
<sequence length="453" mass="48975">MSATPGDRMTNPIDANTILENLDAHATITRLHRDLSGDLSIGLPAPAPAANRAMFYGLPGELVQAADPTTEADPVGVLASALAACGAVIGPGPYVQIGNTRHPLLIWPLLFGRTGSGRKGQATDTAEIFLNNAGVGYADLCVTGLSSGEGLIERIRDPDSPDDPGGTMDKRLSVTEPEFSTVMARAKREGSTLGTMLRQAWDGRTLAVLTRNAYRASNPHIAIIGHITPKEFRMRLAEADMAGGSYNRFLPIYVERSKRLPIPEGVAPELLAGLSGRLHDAVKAARQVKRIALDDPARALWSTELYEEFTAADDEDHAWTEFTRRSAPYCLRIAALYAALEARNLITTADLGAAAALVRYSIASAVFVLDKQMRDPKIDRIRRALDQAADTGLTRSEISALFSRNVPKQTLDELLTSLTATGQYESVTTPTGGRPSVRYRRTSPDEERRNNSS</sequence>
<gene>
    <name evidence="2" type="ORF">C1J01_22765</name>
</gene>
<accession>A0A2W2DVM4</accession>
<organism evidence="2 3">
    <name type="scientific">Nonomuraea aridisoli</name>
    <dbReference type="NCBI Taxonomy" id="2070368"/>
    <lineage>
        <taxon>Bacteria</taxon>
        <taxon>Bacillati</taxon>
        <taxon>Actinomycetota</taxon>
        <taxon>Actinomycetes</taxon>
        <taxon>Streptosporangiales</taxon>
        <taxon>Streptosporangiaceae</taxon>
        <taxon>Nonomuraea</taxon>
    </lineage>
</organism>
<feature type="region of interest" description="Disordered" evidence="1">
    <location>
        <begin position="423"/>
        <end position="453"/>
    </location>
</feature>
<feature type="region of interest" description="Disordered" evidence="1">
    <location>
        <begin position="152"/>
        <end position="171"/>
    </location>
</feature>
<dbReference type="EMBL" id="POUD01000095">
    <property type="protein sequence ID" value="PZG15892.1"/>
    <property type="molecule type" value="Genomic_DNA"/>
</dbReference>
<evidence type="ECO:0000313" key="2">
    <source>
        <dbReference type="EMBL" id="PZG15892.1"/>
    </source>
</evidence>